<keyword evidence="1" id="KW-0472">Membrane</keyword>
<evidence type="ECO:0000313" key="2">
    <source>
        <dbReference type="EMBL" id="BEP28879.1"/>
    </source>
</evidence>
<keyword evidence="3" id="KW-1185">Reference proteome</keyword>
<protein>
    <submittedName>
        <fullName evidence="2">DUF975 family protein</fullName>
    </submittedName>
</protein>
<dbReference type="PANTHER" id="PTHR40076:SF1">
    <property type="entry name" value="MEMBRANE PROTEIN"/>
    <property type="match status" value="1"/>
</dbReference>
<dbReference type="EMBL" id="AP028654">
    <property type="protein sequence ID" value="BEP28879.1"/>
    <property type="molecule type" value="Genomic_DNA"/>
</dbReference>
<reference evidence="2 3" key="1">
    <citation type="submission" date="2023-08" db="EMBL/GenBank/DDBJ databases">
        <title>Helicovermis profunda gen. nov., sp. nov., a novel mesophilic, fermentative bacterium within the Bacillota from a deep-sea hydrothermal vent chimney.</title>
        <authorList>
            <person name="Miyazaki U."/>
            <person name="Mizutani D."/>
            <person name="Hashimoto Y."/>
            <person name="Tame A."/>
            <person name="Sawayama S."/>
            <person name="Miyazaki J."/>
            <person name="Takai K."/>
            <person name="Nakagawa S."/>
        </authorList>
    </citation>
    <scope>NUCLEOTIDE SEQUENCE [LARGE SCALE GENOMIC DNA]</scope>
    <source>
        <strain evidence="2 3">S502</strain>
    </source>
</reference>
<dbReference type="AlphaFoldDB" id="A0AAU9EC12"/>
<dbReference type="InterPro" id="IPR010380">
    <property type="entry name" value="DUF975"/>
</dbReference>
<evidence type="ECO:0000256" key="1">
    <source>
        <dbReference type="SAM" id="Phobius"/>
    </source>
</evidence>
<feature type="transmembrane region" description="Helical" evidence="1">
    <location>
        <begin position="25"/>
        <end position="46"/>
    </location>
</feature>
<organism evidence="2 3">
    <name type="scientific">Helicovermis profundi</name>
    <dbReference type="NCBI Taxonomy" id="3065157"/>
    <lineage>
        <taxon>Bacteria</taxon>
        <taxon>Bacillati</taxon>
        <taxon>Bacillota</taxon>
        <taxon>Clostridia</taxon>
        <taxon>Helicovermis</taxon>
    </lineage>
</organism>
<dbReference type="RefSeq" id="WP_338537181.1">
    <property type="nucleotide sequence ID" value="NZ_AP028654.1"/>
</dbReference>
<sequence length="220" mass="25173">MSIDTNSLALNKDLRAKSREDLKGNWGKAVLTYLVYMVILVPIALIPLVGNFVMLFLEPPLILGMIIFYLNIVRKNDPEIKNVFLGFSYYGKSLGVFLLVILYTFLWSILLIIPGIIKAYSYSMTFYIVADNPEVGFNEAIRLSSKMMNGSKFKLFTLQLSFIGWGLLSLLTLGIGSIWVSVYQMTAMANFYEDLKRNYIDEDIFENNNNQEEIKINLEK</sequence>
<evidence type="ECO:0000313" key="3">
    <source>
        <dbReference type="Proteomes" id="UP001321786"/>
    </source>
</evidence>
<feature type="transmembrane region" description="Helical" evidence="1">
    <location>
        <begin position="162"/>
        <end position="182"/>
    </location>
</feature>
<dbReference type="PANTHER" id="PTHR40076">
    <property type="entry name" value="MEMBRANE PROTEIN-RELATED"/>
    <property type="match status" value="1"/>
</dbReference>
<accession>A0AAU9EC12</accession>
<gene>
    <name evidence="2" type="ORF">HLPR_12100</name>
</gene>
<proteinExistence type="predicted"/>
<feature type="transmembrane region" description="Helical" evidence="1">
    <location>
        <begin position="94"/>
        <end position="117"/>
    </location>
</feature>
<keyword evidence="1" id="KW-0812">Transmembrane</keyword>
<dbReference type="KEGG" id="hprf:HLPR_12100"/>
<name>A0AAU9EC12_9FIRM</name>
<feature type="transmembrane region" description="Helical" evidence="1">
    <location>
        <begin position="52"/>
        <end position="73"/>
    </location>
</feature>
<dbReference type="Proteomes" id="UP001321786">
    <property type="component" value="Chromosome"/>
</dbReference>
<dbReference type="Pfam" id="PF06161">
    <property type="entry name" value="DUF975"/>
    <property type="match status" value="1"/>
</dbReference>
<keyword evidence="1" id="KW-1133">Transmembrane helix</keyword>